<feature type="region of interest" description="Disordered" evidence="1">
    <location>
        <begin position="145"/>
        <end position="164"/>
    </location>
</feature>
<proteinExistence type="predicted"/>
<gene>
    <name evidence="2" type="ORF">EDD36DRAFT_414063</name>
</gene>
<sequence length="277" mass="31512">MHSWTAHERGVRQLYRLRGPEQNPSPLARLLHEDFRYTTVIQGIQHRKSLYPQESHWSTGSRQDRGYKPELRLYDIGFAVVAMLECADKISEVEDAEEKFASRRQLLRLCQAIHERMEHWQERFLQEVPLPVYWAKDAVPDGLETRDYLSRPRSSSPPSQLQDIHKALDSSGPPFYTKYCSPSMLHVAGNIAQSVPYLMNPVMGTVASQRLLLPLSVARGTFQPQSGPELTWCNSALGRISTEKGIKYGQGIARAGQIWGVSEEQQKRGLSVDLVQQ</sequence>
<dbReference type="InterPro" id="IPR053178">
    <property type="entry name" value="Osmoadaptation_assoc"/>
</dbReference>
<protein>
    <submittedName>
        <fullName evidence="2">Uncharacterized protein</fullName>
    </submittedName>
</protein>
<reference evidence="2" key="1">
    <citation type="journal article" date="2022" name="bioRxiv">
        <title>Deciphering the potential niche of two novel black yeast fungi from a biological soil crust based on their genomes, phenotypes, and melanin regulation.</title>
        <authorList>
            <consortium name="DOE Joint Genome Institute"/>
            <person name="Carr E.C."/>
            <person name="Barton Q."/>
            <person name="Grambo S."/>
            <person name="Sullivan M."/>
            <person name="Renfro C.M."/>
            <person name="Kuo A."/>
            <person name="Pangilinan J."/>
            <person name="Lipzen A."/>
            <person name="Keymanesh K."/>
            <person name="Savage E."/>
            <person name="Barry K."/>
            <person name="Grigoriev I.V."/>
            <person name="Riekhof W.R."/>
            <person name="Harris S.S."/>
        </authorList>
    </citation>
    <scope>NUCLEOTIDE SEQUENCE</scope>
    <source>
        <strain evidence="2">JF 03-4F</strain>
    </source>
</reference>
<accession>A0AAN6II69</accession>
<keyword evidence="3" id="KW-1185">Reference proteome</keyword>
<dbReference type="AlphaFoldDB" id="A0AAN6II69"/>
<name>A0AAN6II69_9EURO</name>
<evidence type="ECO:0000256" key="1">
    <source>
        <dbReference type="SAM" id="MobiDB-lite"/>
    </source>
</evidence>
<evidence type="ECO:0000313" key="2">
    <source>
        <dbReference type="EMBL" id="KAI1618383.1"/>
    </source>
</evidence>
<dbReference type="Proteomes" id="UP001203852">
    <property type="component" value="Unassembled WGS sequence"/>
</dbReference>
<comment type="caution">
    <text evidence="2">The sequence shown here is derived from an EMBL/GenBank/DDBJ whole genome shotgun (WGS) entry which is preliminary data.</text>
</comment>
<dbReference type="EMBL" id="MU404350">
    <property type="protein sequence ID" value="KAI1618383.1"/>
    <property type="molecule type" value="Genomic_DNA"/>
</dbReference>
<dbReference type="PANTHER" id="PTHR38111">
    <property type="entry name" value="ZN(2)-C6 FUNGAL-TYPE DOMAIN-CONTAINING PROTEIN-RELATED"/>
    <property type="match status" value="1"/>
</dbReference>
<dbReference type="PANTHER" id="PTHR38111:SF2">
    <property type="entry name" value="FINGER DOMAIN PROTEIN, PUTATIVE (AFU_ORTHOLOGUE AFUA_1G01560)-RELATED"/>
    <property type="match status" value="1"/>
</dbReference>
<organism evidence="2 3">
    <name type="scientific">Exophiala viscosa</name>
    <dbReference type="NCBI Taxonomy" id="2486360"/>
    <lineage>
        <taxon>Eukaryota</taxon>
        <taxon>Fungi</taxon>
        <taxon>Dikarya</taxon>
        <taxon>Ascomycota</taxon>
        <taxon>Pezizomycotina</taxon>
        <taxon>Eurotiomycetes</taxon>
        <taxon>Chaetothyriomycetidae</taxon>
        <taxon>Chaetothyriales</taxon>
        <taxon>Herpotrichiellaceae</taxon>
        <taxon>Exophiala</taxon>
    </lineage>
</organism>
<evidence type="ECO:0000313" key="3">
    <source>
        <dbReference type="Proteomes" id="UP001203852"/>
    </source>
</evidence>